<sequence length="101" mass="10918">MVLATMSGRDRAREAVAVLTWASWATSWMLAIEIDYTSPARLRVMSQAAGFPDEETQLQAITLRCVQCALTPPTCQSPARPRAPSFSPVQKPGPDSTVTPA</sequence>
<accession>A0ABQ2J900</accession>
<dbReference type="EMBL" id="BMOR01000011">
    <property type="protein sequence ID" value="GGN40527.1"/>
    <property type="molecule type" value="Genomic_DNA"/>
</dbReference>
<keyword evidence="3" id="KW-1185">Reference proteome</keyword>
<feature type="compositionally biased region" description="Low complexity" evidence="1">
    <location>
        <begin position="77"/>
        <end position="88"/>
    </location>
</feature>
<evidence type="ECO:0000256" key="1">
    <source>
        <dbReference type="SAM" id="MobiDB-lite"/>
    </source>
</evidence>
<name>A0ABQ2J900_9DEIO</name>
<feature type="region of interest" description="Disordered" evidence="1">
    <location>
        <begin position="74"/>
        <end position="101"/>
    </location>
</feature>
<protein>
    <submittedName>
        <fullName evidence="2">Uncharacterized protein</fullName>
    </submittedName>
</protein>
<organism evidence="2 3">
    <name type="scientific">Deinococcus daejeonensis</name>
    <dbReference type="NCBI Taxonomy" id="1007098"/>
    <lineage>
        <taxon>Bacteria</taxon>
        <taxon>Thermotogati</taxon>
        <taxon>Deinococcota</taxon>
        <taxon>Deinococci</taxon>
        <taxon>Deinococcales</taxon>
        <taxon>Deinococcaceae</taxon>
        <taxon>Deinococcus</taxon>
    </lineage>
</organism>
<reference evidence="3" key="1">
    <citation type="journal article" date="2019" name="Int. J. Syst. Evol. Microbiol.">
        <title>The Global Catalogue of Microorganisms (GCM) 10K type strain sequencing project: providing services to taxonomists for standard genome sequencing and annotation.</title>
        <authorList>
            <consortium name="The Broad Institute Genomics Platform"/>
            <consortium name="The Broad Institute Genome Sequencing Center for Infectious Disease"/>
            <person name="Wu L."/>
            <person name="Ma J."/>
        </authorList>
    </citation>
    <scope>NUCLEOTIDE SEQUENCE [LARGE SCALE GENOMIC DNA]</scope>
    <source>
        <strain evidence="3">JCM 16918</strain>
    </source>
</reference>
<gene>
    <name evidence="2" type="ORF">GCM10010842_25480</name>
</gene>
<comment type="caution">
    <text evidence="2">The sequence shown here is derived from an EMBL/GenBank/DDBJ whole genome shotgun (WGS) entry which is preliminary data.</text>
</comment>
<evidence type="ECO:0000313" key="3">
    <source>
        <dbReference type="Proteomes" id="UP000645517"/>
    </source>
</evidence>
<proteinExistence type="predicted"/>
<dbReference type="Proteomes" id="UP000645517">
    <property type="component" value="Unassembled WGS sequence"/>
</dbReference>
<evidence type="ECO:0000313" key="2">
    <source>
        <dbReference type="EMBL" id="GGN40527.1"/>
    </source>
</evidence>